<reference evidence="1 2" key="1">
    <citation type="submission" date="2014-02" db="EMBL/GenBank/DDBJ databases">
        <title>Genome Sequence of an Hyperthermophilic Archaeon, Thermococcus nautili 30-1, producing viral vesicles.</title>
        <authorList>
            <person name="Oberto J."/>
            <person name="Gaudin M."/>
            <person name="Cossu M."/>
            <person name="Gorlas A."/>
            <person name="Slesarev A."/>
            <person name="Marguet E."/>
            <person name="Forterre P."/>
        </authorList>
    </citation>
    <scope>NUCLEOTIDE SEQUENCE [LARGE SCALE GENOMIC DNA]</scope>
    <source>
        <strain evidence="1 2">30-1</strain>
    </source>
</reference>
<evidence type="ECO:0000313" key="1">
    <source>
        <dbReference type="EMBL" id="AHL22915.1"/>
    </source>
</evidence>
<dbReference type="Proteomes" id="UP000019434">
    <property type="component" value="Chromosome"/>
</dbReference>
<gene>
    <name evidence="1" type="ORF">BD01_1304</name>
</gene>
<accession>W8P5X3</accession>
<dbReference type="STRING" id="195522.BD01_1304"/>
<proteinExistence type="predicted"/>
<dbReference type="KEGG" id="tnu:BD01_1304"/>
<dbReference type="EMBL" id="CP007264">
    <property type="protein sequence ID" value="AHL22915.1"/>
    <property type="molecule type" value="Genomic_DNA"/>
</dbReference>
<dbReference type="HOGENOM" id="CLU_2802470_0_0_2"/>
<protein>
    <submittedName>
        <fullName evidence="1">Uncharacterized protein</fullName>
    </submittedName>
</protein>
<dbReference type="AlphaFoldDB" id="W8P5X3"/>
<evidence type="ECO:0000313" key="2">
    <source>
        <dbReference type="Proteomes" id="UP000019434"/>
    </source>
</evidence>
<organism evidence="1 2">
    <name type="scientific">Thermococcus nautili</name>
    <dbReference type="NCBI Taxonomy" id="195522"/>
    <lineage>
        <taxon>Archaea</taxon>
        <taxon>Methanobacteriati</taxon>
        <taxon>Methanobacteriota</taxon>
        <taxon>Thermococci</taxon>
        <taxon>Thermococcales</taxon>
        <taxon>Thermococcaceae</taxon>
        <taxon>Thermococcus</taxon>
    </lineage>
</organism>
<keyword evidence="2" id="KW-1185">Reference proteome</keyword>
<sequence>MFYIGFSGAFLYTRRNLHRKSYPLCHNVTLLRLDVTNLQAITRSKPLKMPSKFMLKRTRRSERNGEV</sequence>
<name>W8P5X3_9EURY</name>